<gene>
    <name evidence="8 12" type="primary">gcvP</name>
    <name evidence="12" type="ORF">H9L23_26140</name>
</gene>
<dbReference type="Gene3D" id="3.90.1150.10">
    <property type="entry name" value="Aspartate Aminotransferase, domain 1"/>
    <property type="match status" value="2"/>
</dbReference>
<comment type="similarity">
    <text evidence="3 8">Belongs to the GcvP family.</text>
</comment>
<name>A0A7G9QGN4_9SPHI</name>
<sequence>MSLNIHYKEDFQNRHIAPNEADTAEMLQTVGVNSIDELIEQTVPAAIRLKQPLNLPAAKSETEYLGALKQTSLLNKVFKSFIGQGYYDTITPGVILRNVFENPGWYTQYTPYQAEIAQGRLQALLNFQTMVIDLTGMEIANASLLDEGTAAAEAMFMQYSLRKNQAAKKFFVSELVFPQTIDILKTRANPYGIELVIGSHLDFVATEEFFGAIVQYPAGNGEVFDYKNFAAELHSKNIKLTVAADILSLTLLMPPGEWGADVVVGTTQRLGIPMGFGGPHAAFFATKEEYKRNIPGRIIGVTIDSHGDYALRMALQTREQHIRRDKATSNICTAQALLAIMAGFYAAYHGPKGLKAIAERTHGLAISLASTLKGLGFEQLNSAYFDTIRFDLGDLKGGIHSGCIDNEINLNYVGNVATISFDETSTFEDVALIAKIFAKVKAIAADQVEVVENVETVIPAALQRTTAYLTHPIFNSHHSEHEMLRYIKSLEAKDLSLCHSMIALGSCTMKLNATAEMIPVTWSHFGRVHPFAPADQVLGYYSVFNELDKWLSEITGFAAMSLQPNAGAQGEYAGLMVIRAYHHDRGDFHRNVALIPASAHGTNPASAAMADMKIVVVKSLENGNIDVEDLKAKAELHKDNLSCLMVTYPSTHGVFEESIIEICETIHANGGQVYMDGANMNAQVGLTSPANIGADVCHLNLHKTFCIPHGGGGPGMGPIGVAKHLVPYLPGHAVVDIDKGKSISAVSSAPWGSASILIISHAYIAMMGANGLTNATKYAILNANYMKARLEQHYPVLYSGAQGRCAHEMILDCRSFKAFGIEVTDIAKRLMDYGFHAPTVSFPVAGTLMVEPTESEPKHELDRFCDALIAIKNEITSVENGTLDKTDNPLKNAPHTVSVITANEWDHAYSRQTAAFPLPYVLERKFWPSVGRVNDSHGDRALICACPPIESYLEEIVP</sequence>
<dbReference type="CDD" id="cd00613">
    <property type="entry name" value="GDC-P"/>
    <property type="match status" value="2"/>
</dbReference>
<dbReference type="SUPFAM" id="SSF53383">
    <property type="entry name" value="PLP-dependent transferases"/>
    <property type="match status" value="2"/>
</dbReference>
<reference evidence="12 13" key="1">
    <citation type="submission" date="2020-08" db="EMBL/GenBank/DDBJ databases">
        <title>Genome sequence of Pedobacter roseus KACC 11594T.</title>
        <authorList>
            <person name="Hyun D.-W."/>
            <person name="Bae J.-W."/>
        </authorList>
    </citation>
    <scope>NUCLEOTIDE SEQUENCE [LARGE SCALE GENOMIC DNA]</scope>
    <source>
        <strain evidence="12 13">KACC 11594</strain>
    </source>
</reference>
<comment type="subunit">
    <text evidence="4 8">The glycine cleavage system is composed of four proteins: P, T, L and H.</text>
</comment>
<evidence type="ECO:0000256" key="4">
    <source>
        <dbReference type="ARBA" id="ARBA00011690"/>
    </source>
</evidence>
<dbReference type="PANTHER" id="PTHR11773">
    <property type="entry name" value="GLYCINE DEHYDROGENASE, DECARBOXYLATING"/>
    <property type="match status" value="1"/>
</dbReference>
<dbReference type="GO" id="GO:0005960">
    <property type="term" value="C:glycine cleavage complex"/>
    <property type="evidence" value="ECO:0007669"/>
    <property type="project" value="TreeGrafter"/>
</dbReference>
<dbReference type="PANTHER" id="PTHR11773:SF1">
    <property type="entry name" value="GLYCINE DEHYDROGENASE (DECARBOXYLATING), MITOCHONDRIAL"/>
    <property type="match status" value="1"/>
</dbReference>
<evidence type="ECO:0000256" key="8">
    <source>
        <dbReference type="HAMAP-Rule" id="MF_00711"/>
    </source>
</evidence>
<comment type="function">
    <text evidence="2 8">The glycine cleavage system catalyzes the degradation of glycine. The P protein binds the alpha-amino group of glycine through its pyridoxal phosphate cofactor; CO(2) is released and the remaining methylamine moiety is then transferred to the lipoamide cofactor of the H protein.</text>
</comment>
<feature type="domain" description="Glycine cleavage system P-protein N-terminal" evidence="10">
    <location>
        <begin position="454"/>
        <end position="734"/>
    </location>
</feature>
<feature type="domain" description="Glycine dehydrogenase C-terminal" evidence="11">
    <location>
        <begin position="775"/>
        <end position="895"/>
    </location>
</feature>
<evidence type="ECO:0000256" key="5">
    <source>
        <dbReference type="ARBA" id="ARBA00022898"/>
    </source>
</evidence>
<dbReference type="EC" id="1.4.4.2" evidence="8"/>
<dbReference type="KEGG" id="proe:H9L23_26140"/>
<dbReference type="FunFam" id="3.40.640.10:FF:000005">
    <property type="entry name" value="Glycine dehydrogenase (decarboxylating), mitochondrial"/>
    <property type="match status" value="1"/>
</dbReference>
<comment type="catalytic activity">
    <reaction evidence="7 8">
        <text>N(6)-[(R)-lipoyl]-L-lysyl-[glycine-cleavage complex H protein] + glycine + H(+) = N(6)-[(R)-S(8)-aminomethyldihydrolipoyl]-L-lysyl-[glycine-cleavage complex H protein] + CO2</text>
        <dbReference type="Rhea" id="RHEA:24304"/>
        <dbReference type="Rhea" id="RHEA-COMP:10494"/>
        <dbReference type="Rhea" id="RHEA-COMP:10495"/>
        <dbReference type="ChEBI" id="CHEBI:15378"/>
        <dbReference type="ChEBI" id="CHEBI:16526"/>
        <dbReference type="ChEBI" id="CHEBI:57305"/>
        <dbReference type="ChEBI" id="CHEBI:83099"/>
        <dbReference type="ChEBI" id="CHEBI:83143"/>
        <dbReference type="EC" id="1.4.4.2"/>
    </reaction>
</comment>
<evidence type="ECO:0000259" key="10">
    <source>
        <dbReference type="Pfam" id="PF02347"/>
    </source>
</evidence>
<dbReference type="GO" id="GO:0004375">
    <property type="term" value="F:glycine dehydrogenase (decarboxylating) activity"/>
    <property type="evidence" value="ECO:0007669"/>
    <property type="project" value="UniProtKB-EC"/>
</dbReference>
<dbReference type="InterPro" id="IPR015422">
    <property type="entry name" value="PyrdxlP-dep_Trfase_small"/>
</dbReference>
<dbReference type="NCBIfam" id="TIGR00461">
    <property type="entry name" value="gcvP"/>
    <property type="match status" value="1"/>
</dbReference>
<dbReference type="InterPro" id="IPR020581">
    <property type="entry name" value="GDC_P"/>
</dbReference>
<evidence type="ECO:0000256" key="3">
    <source>
        <dbReference type="ARBA" id="ARBA00010756"/>
    </source>
</evidence>
<dbReference type="GO" id="GO:0030170">
    <property type="term" value="F:pyridoxal phosphate binding"/>
    <property type="evidence" value="ECO:0007669"/>
    <property type="project" value="TreeGrafter"/>
</dbReference>
<evidence type="ECO:0000256" key="1">
    <source>
        <dbReference type="ARBA" id="ARBA00001933"/>
    </source>
</evidence>
<evidence type="ECO:0000256" key="7">
    <source>
        <dbReference type="ARBA" id="ARBA00049026"/>
    </source>
</evidence>
<dbReference type="NCBIfam" id="NF003346">
    <property type="entry name" value="PRK04366.1"/>
    <property type="match status" value="1"/>
</dbReference>
<feature type="domain" description="Glycine cleavage system P-protein N-terminal" evidence="10">
    <location>
        <begin position="13"/>
        <end position="437"/>
    </location>
</feature>
<dbReference type="RefSeq" id="WP_187593026.1">
    <property type="nucleotide sequence ID" value="NZ_CP060723.1"/>
</dbReference>
<evidence type="ECO:0000256" key="6">
    <source>
        <dbReference type="ARBA" id="ARBA00023002"/>
    </source>
</evidence>
<evidence type="ECO:0000259" key="11">
    <source>
        <dbReference type="Pfam" id="PF21478"/>
    </source>
</evidence>
<evidence type="ECO:0000256" key="2">
    <source>
        <dbReference type="ARBA" id="ARBA00003788"/>
    </source>
</evidence>
<dbReference type="Pfam" id="PF02347">
    <property type="entry name" value="GDC-P"/>
    <property type="match status" value="2"/>
</dbReference>
<organism evidence="12 13">
    <name type="scientific">Pedobacter roseus</name>
    <dbReference type="NCBI Taxonomy" id="336820"/>
    <lineage>
        <taxon>Bacteria</taxon>
        <taxon>Pseudomonadati</taxon>
        <taxon>Bacteroidota</taxon>
        <taxon>Sphingobacteriia</taxon>
        <taxon>Sphingobacteriales</taxon>
        <taxon>Sphingobacteriaceae</taxon>
        <taxon>Pedobacter</taxon>
    </lineage>
</organism>
<keyword evidence="6 8" id="KW-0560">Oxidoreductase</keyword>
<keyword evidence="5 8" id="KW-0663">Pyridoxal phosphate</keyword>
<accession>A0A7G9QGN4</accession>
<dbReference type="GO" id="GO:0016594">
    <property type="term" value="F:glycine binding"/>
    <property type="evidence" value="ECO:0007669"/>
    <property type="project" value="TreeGrafter"/>
</dbReference>
<comment type="cofactor">
    <cofactor evidence="1 8 9">
        <name>pyridoxal 5'-phosphate</name>
        <dbReference type="ChEBI" id="CHEBI:597326"/>
    </cofactor>
</comment>
<dbReference type="HAMAP" id="MF_00711">
    <property type="entry name" value="GcvP"/>
    <property type="match status" value="1"/>
</dbReference>
<keyword evidence="13" id="KW-1185">Reference proteome</keyword>
<proteinExistence type="inferred from homology"/>
<dbReference type="InterPro" id="IPR015424">
    <property type="entry name" value="PyrdxlP-dep_Trfase"/>
</dbReference>
<evidence type="ECO:0000256" key="9">
    <source>
        <dbReference type="PIRSR" id="PIRSR603437-50"/>
    </source>
</evidence>
<dbReference type="Gene3D" id="3.40.640.10">
    <property type="entry name" value="Type I PLP-dependent aspartate aminotransferase-like (Major domain)"/>
    <property type="match status" value="2"/>
</dbReference>
<dbReference type="GO" id="GO:0005829">
    <property type="term" value="C:cytosol"/>
    <property type="evidence" value="ECO:0007669"/>
    <property type="project" value="TreeGrafter"/>
</dbReference>
<dbReference type="Proteomes" id="UP000515806">
    <property type="component" value="Chromosome"/>
</dbReference>
<dbReference type="InterPro" id="IPR049316">
    <property type="entry name" value="GDC-P_C"/>
</dbReference>
<dbReference type="FunFam" id="3.40.640.10:FF:000007">
    <property type="entry name" value="glycine dehydrogenase (Decarboxylating), mitochondrial"/>
    <property type="match status" value="1"/>
</dbReference>
<dbReference type="EMBL" id="CP060723">
    <property type="protein sequence ID" value="QNN42509.1"/>
    <property type="molecule type" value="Genomic_DNA"/>
</dbReference>
<evidence type="ECO:0000313" key="12">
    <source>
        <dbReference type="EMBL" id="QNN42509.1"/>
    </source>
</evidence>
<dbReference type="Pfam" id="PF21478">
    <property type="entry name" value="GcvP2_C"/>
    <property type="match status" value="1"/>
</dbReference>
<dbReference type="FunFam" id="3.90.1150.10:FF:000007">
    <property type="entry name" value="Glycine dehydrogenase (decarboxylating), mitochondrial"/>
    <property type="match status" value="1"/>
</dbReference>
<protein>
    <recommendedName>
        <fullName evidence="8">Glycine dehydrogenase (decarboxylating)</fullName>
        <ecNumber evidence="8">1.4.4.2</ecNumber>
    </recommendedName>
    <alternativeName>
        <fullName evidence="8">Glycine cleavage system P-protein</fullName>
    </alternativeName>
    <alternativeName>
        <fullName evidence="8">Glycine decarboxylase</fullName>
    </alternativeName>
    <alternativeName>
        <fullName evidence="8">Glycine dehydrogenase (aminomethyl-transferring)</fullName>
    </alternativeName>
</protein>
<dbReference type="InterPro" id="IPR015421">
    <property type="entry name" value="PyrdxlP-dep_Trfase_major"/>
</dbReference>
<dbReference type="GO" id="GO:0019464">
    <property type="term" value="P:glycine decarboxylation via glycine cleavage system"/>
    <property type="evidence" value="ECO:0007669"/>
    <property type="project" value="UniProtKB-UniRule"/>
</dbReference>
<dbReference type="AlphaFoldDB" id="A0A7G9QGN4"/>
<dbReference type="InterPro" id="IPR049315">
    <property type="entry name" value="GDC-P_N"/>
</dbReference>
<feature type="modified residue" description="N6-(pyridoxal phosphate)lysine" evidence="8 9">
    <location>
        <position position="703"/>
    </location>
</feature>
<dbReference type="InterPro" id="IPR003437">
    <property type="entry name" value="GcvP"/>
</dbReference>
<evidence type="ECO:0000313" key="13">
    <source>
        <dbReference type="Proteomes" id="UP000515806"/>
    </source>
</evidence>